<dbReference type="SUPFAM" id="SSF51735">
    <property type="entry name" value="NAD(P)-binding Rossmann-fold domains"/>
    <property type="match status" value="1"/>
</dbReference>
<organism evidence="4 5">
    <name type="scientific">Riccia sorocarpa</name>
    <dbReference type="NCBI Taxonomy" id="122646"/>
    <lineage>
        <taxon>Eukaryota</taxon>
        <taxon>Viridiplantae</taxon>
        <taxon>Streptophyta</taxon>
        <taxon>Embryophyta</taxon>
        <taxon>Marchantiophyta</taxon>
        <taxon>Marchantiopsida</taxon>
        <taxon>Marchantiidae</taxon>
        <taxon>Marchantiales</taxon>
        <taxon>Ricciaceae</taxon>
        <taxon>Riccia</taxon>
    </lineage>
</organism>
<dbReference type="SMART" id="SM00829">
    <property type="entry name" value="PKS_ER"/>
    <property type="match status" value="1"/>
</dbReference>
<dbReference type="InterPro" id="IPR020843">
    <property type="entry name" value="ER"/>
</dbReference>
<dbReference type="InterPro" id="IPR036291">
    <property type="entry name" value="NAD(P)-bd_dom_sf"/>
</dbReference>
<keyword evidence="2" id="KW-0560">Oxidoreductase</keyword>
<dbReference type="PANTHER" id="PTHR48106:SF2">
    <property type="entry name" value="ZN2+-BINDING DEHYDROGENASE"/>
    <property type="match status" value="1"/>
</dbReference>
<evidence type="ECO:0000313" key="4">
    <source>
        <dbReference type="EMBL" id="KAL3685077.1"/>
    </source>
</evidence>
<dbReference type="InterPro" id="IPR011032">
    <property type="entry name" value="GroES-like_sf"/>
</dbReference>
<evidence type="ECO:0000256" key="1">
    <source>
        <dbReference type="ARBA" id="ARBA00022857"/>
    </source>
</evidence>
<dbReference type="AlphaFoldDB" id="A0ABD3H3B4"/>
<protein>
    <recommendedName>
        <fullName evidence="3">Enoyl reductase (ER) domain-containing protein</fullName>
    </recommendedName>
</protein>
<name>A0ABD3H3B4_9MARC</name>
<keyword evidence="1" id="KW-0521">NADP</keyword>
<feature type="domain" description="Enoyl reductase (ER)" evidence="3">
    <location>
        <begin position="16"/>
        <end position="330"/>
    </location>
</feature>
<keyword evidence="5" id="KW-1185">Reference proteome</keyword>
<proteinExistence type="predicted"/>
<evidence type="ECO:0000259" key="3">
    <source>
        <dbReference type="SMART" id="SM00829"/>
    </source>
</evidence>
<dbReference type="Proteomes" id="UP001633002">
    <property type="component" value="Unassembled WGS sequence"/>
</dbReference>
<dbReference type="EMBL" id="JBJQOH010000006">
    <property type="protein sequence ID" value="KAL3685077.1"/>
    <property type="molecule type" value="Genomic_DNA"/>
</dbReference>
<dbReference type="GO" id="GO:0016491">
    <property type="term" value="F:oxidoreductase activity"/>
    <property type="evidence" value="ECO:0007669"/>
    <property type="project" value="UniProtKB-KW"/>
</dbReference>
<evidence type="ECO:0000256" key="2">
    <source>
        <dbReference type="ARBA" id="ARBA00023002"/>
    </source>
</evidence>
<reference evidence="4 5" key="1">
    <citation type="submission" date="2024-09" db="EMBL/GenBank/DDBJ databases">
        <title>Chromosome-scale assembly of Riccia sorocarpa.</title>
        <authorList>
            <person name="Paukszto L."/>
        </authorList>
    </citation>
    <scope>NUCLEOTIDE SEQUENCE [LARGE SCALE GENOMIC DNA]</scope>
    <source>
        <strain evidence="4">LP-2024</strain>
        <tissue evidence="4">Aerial parts of the thallus</tissue>
    </source>
</reference>
<evidence type="ECO:0000313" key="5">
    <source>
        <dbReference type="Proteomes" id="UP001633002"/>
    </source>
</evidence>
<dbReference type="SUPFAM" id="SSF50129">
    <property type="entry name" value="GroES-like"/>
    <property type="match status" value="1"/>
</dbReference>
<dbReference type="Gene3D" id="3.40.50.720">
    <property type="entry name" value="NAD(P)-binding Rossmann-like Domain"/>
    <property type="match status" value="1"/>
</dbReference>
<dbReference type="InterPro" id="IPR013154">
    <property type="entry name" value="ADH-like_N"/>
</dbReference>
<dbReference type="CDD" id="cd05282">
    <property type="entry name" value="ETR_like"/>
    <property type="match status" value="1"/>
</dbReference>
<dbReference type="InterPro" id="IPR013149">
    <property type="entry name" value="ADH-like_C"/>
</dbReference>
<dbReference type="Pfam" id="PF00107">
    <property type="entry name" value="ADH_zinc_N"/>
    <property type="match status" value="1"/>
</dbReference>
<sequence>MYRAIVQRGYNADNPESTLELIEKPIPDAAPGRVVVHVTLRPINPTDMVNVRSGITARHYSHPVTIGSEGFGIVHSVGEGVSSVKPGQRVVPLMWEEGRAGNGSWQEYVSLREEMVVPVPDTISDETAAQFVINPWAIIGMFNDLAVPKGEYLLQTAAGSVLGRQLIQLAKHKGIKTINLIRRPEQKAELEALGADEVICYTSEDVVKRVKDITGNKLAYGALDAVGGDLTKKVTASVRRGGQVFIYGVLASSDATVRITDLFREVTVKGWILSNYWLQEDKRNMYIKEALEYLGGKVMEPLVGEKFDLADFQEAIKKSEEVGKGGKVLLVST</sequence>
<dbReference type="Gene3D" id="3.90.180.10">
    <property type="entry name" value="Medium-chain alcohol dehydrogenases, catalytic domain"/>
    <property type="match status" value="1"/>
</dbReference>
<dbReference type="PANTHER" id="PTHR48106">
    <property type="entry name" value="QUINONE OXIDOREDUCTASE PIG3-RELATED"/>
    <property type="match status" value="1"/>
</dbReference>
<dbReference type="Pfam" id="PF08240">
    <property type="entry name" value="ADH_N"/>
    <property type="match status" value="1"/>
</dbReference>
<accession>A0ABD3H3B4</accession>
<gene>
    <name evidence="4" type="ORF">R1sor_003099</name>
</gene>
<comment type="caution">
    <text evidence="4">The sequence shown here is derived from an EMBL/GenBank/DDBJ whole genome shotgun (WGS) entry which is preliminary data.</text>
</comment>